<dbReference type="STRING" id="1392247.A0A3N4KY60"/>
<dbReference type="Proteomes" id="UP000277580">
    <property type="component" value="Unassembled WGS sequence"/>
</dbReference>
<dbReference type="InterPro" id="IPR056884">
    <property type="entry name" value="NPHP3-like_N"/>
</dbReference>
<dbReference type="EMBL" id="ML119113">
    <property type="protein sequence ID" value="RPB15503.1"/>
    <property type="molecule type" value="Genomic_DNA"/>
</dbReference>
<accession>A0A3N4KY60</accession>
<keyword evidence="2" id="KW-0175">Coiled coil</keyword>
<dbReference type="InterPro" id="IPR007111">
    <property type="entry name" value="NACHT_NTPase"/>
</dbReference>
<dbReference type="PANTHER" id="PTHR10039:SF14">
    <property type="entry name" value="NACHT DOMAIN-CONTAINING PROTEIN"/>
    <property type="match status" value="1"/>
</dbReference>
<dbReference type="Gene3D" id="3.40.50.300">
    <property type="entry name" value="P-loop containing nucleotide triphosphate hydrolases"/>
    <property type="match status" value="1"/>
</dbReference>
<dbReference type="PANTHER" id="PTHR10039">
    <property type="entry name" value="AMELOGENIN"/>
    <property type="match status" value="1"/>
</dbReference>
<dbReference type="InterPro" id="IPR054471">
    <property type="entry name" value="GPIID_WHD"/>
</dbReference>
<feature type="domain" description="NACHT" evidence="3">
    <location>
        <begin position="278"/>
        <end position="423"/>
    </location>
</feature>
<sequence>MTTALNIVPLAYDRAANRFLGSFTEDEKKKYFGQPTSIDDIWDLVDDLQDQQGSRGSLQNMARIEPFINGMTQYAKVIEVFVQVKPEIMALIWGPLKLLLQLASQFTESFEKILDAIGRIGENLPRFQRFCTAFSYNDQIQEIISTVYEDIMEFYISAWKFFNRRAWKIMFSLVWASFETRFGLILRNLQRHQALVDNEARAEDIIQSQKAREEELKRAEERQLDDMHRKMKEIFDWIKPVNIVDHREKCGYLKQDGTGDWLIRSKDIQDWITGKGKQSIWLTGKPGSGKTILSYTLLEHLELKMASASLSGLVLYYFCSYEQVDSKICQNILCALIYQIISQKQDLLVYVYPEITKLLSVPMLQKLLYELIEASVSPSEFVYVIIDGLDELPQTERERLMRILKGLKQKPLSLASRIFVASRDLADIRTVFERQRPLEISIKDNNKHDIYRYIAHESLRVVEEFGFEGAQRLSVQKEIQNSLSRRADGMFLWVHLVIENLLSQVTIKDIRDALDDLPAGLSQVYERIIGKIKHLDEKKRSKAEKTLEWMTCTYRPLKVEELEDALSMELQDPDLTLKEEKRQPIIRLRWLCGPIIELSKGVVTFVHFTAKEYLLSQRSGPFVDRISSHLSISRVCITYQCFRCFEPGISNDEAVGFLLNGDLRLFDYVHSNWFEHIREF</sequence>
<dbReference type="AlphaFoldDB" id="A0A3N4KY60"/>
<reference evidence="4 5" key="1">
    <citation type="journal article" date="2018" name="Nat. Ecol. Evol.">
        <title>Pezizomycetes genomes reveal the molecular basis of ectomycorrhizal truffle lifestyle.</title>
        <authorList>
            <person name="Murat C."/>
            <person name="Payen T."/>
            <person name="Noel B."/>
            <person name="Kuo A."/>
            <person name="Morin E."/>
            <person name="Chen J."/>
            <person name="Kohler A."/>
            <person name="Krizsan K."/>
            <person name="Balestrini R."/>
            <person name="Da Silva C."/>
            <person name="Montanini B."/>
            <person name="Hainaut M."/>
            <person name="Levati E."/>
            <person name="Barry K.W."/>
            <person name="Belfiori B."/>
            <person name="Cichocki N."/>
            <person name="Clum A."/>
            <person name="Dockter R.B."/>
            <person name="Fauchery L."/>
            <person name="Guy J."/>
            <person name="Iotti M."/>
            <person name="Le Tacon F."/>
            <person name="Lindquist E.A."/>
            <person name="Lipzen A."/>
            <person name="Malagnac F."/>
            <person name="Mello A."/>
            <person name="Molinier V."/>
            <person name="Miyauchi S."/>
            <person name="Poulain J."/>
            <person name="Riccioni C."/>
            <person name="Rubini A."/>
            <person name="Sitrit Y."/>
            <person name="Splivallo R."/>
            <person name="Traeger S."/>
            <person name="Wang M."/>
            <person name="Zifcakova L."/>
            <person name="Wipf D."/>
            <person name="Zambonelli A."/>
            <person name="Paolocci F."/>
            <person name="Nowrousian M."/>
            <person name="Ottonello S."/>
            <person name="Baldrian P."/>
            <person name="Spatafora J.W."/>
            <person name="Henrissat B."/>
            <person name="Nagy L.G."/>
            <person name="Aury J.M."/>
            <person name="Wincker P."/>
            <person name="Grigoriev I.V."/>
            <person name="Bonfante P."/>
            <person name="Martin F.M."/>
        </authorList>
    </citation>
    <scope>NUCLEOTIDE SEQUENCE [LARGE SCALE GENOMIC DNA]</scope>
    <source>
        <strain evidence="4 5">CCBAS932</strain>
    </source>
</reference>
<evidence type="ECO:0000313" key="4">
    <source>
        <dbReference type="EMBL" id="RPB15503.1"/>
    </source>
</evidence>
<feature type="coiled-coil region" evidence="2">
    <location>
        <begin position="199"/>
        <end position="230"/>
    </location>
</feature>
<evidence type="ECO:0000259" key="3">
    <source>
        <dbReference type="PROSITE" id="PS50837"/>
    </source>
</evidence>
<dbReference type="SUPFAM" id="SSF52540">
    <property type="entry name" value="P-loop containing nucleoside triphosphate hydrolases"/>
    <property type="match status" value="1"/>
</dbReference>
<proteinExistence type="predicted"/>
<dbReference type="Pfam" id="PF24809">
    <property type="entry name" value="DUF7708"/>
    <property type="match status" value="1"/>
</dbReference>
<keyword evidence="5" id="KW-1185">Reference proteome</keyword>
<evidence type="ECO:0000256" key="1">
    <source>
        <dbReference type="ARBA" id="ARBA00022737"/>
    </source>
</evidence>
<protein>
    <recommendedName>
        <fullName evidence="3">NACHT domain-containing protein</fullName>
    </recommendedName>
</protein>
<dbReference type="InParanoid" id="A0A3N4KY60"/>
<gene>
    <name evidence="4" type="ORF">P167DRAFT_433526</name>
</gene>
<dbReference type="Pfam" id="PF24883">
    <property type="entry name" value="NPHP3_N"/>
    <property type="match status" value="1"/>
</dbReference>
<keyword evidence="1" id="KW-0677">Repeat</keyword>
<dbReference type="InterPro" id="IPR027417">
    <property type="entry name" value="P-loop_NTPase"/>
</dbReference>
<evidence type="ECO:0000256" key="2">
    <source>
        <dbReference type="SAM" id="Coils"/>
    </source>
</evidence>
<organism evidence="4 5">
    <name type="scientific">Morchella conica CCBAS932</name>
    <dbReference type="NCBI Taxonomy" id="1392247"/>
    <lineage>
        <taxon>Eukaryota</taxon>
        <taxon>Fungi</taxon>
        <taxon>Dikarya</taxon>
        <taxon>Ascomycota</taxon>
        <taxon>Pezizomycotina</taxon>
        <taxon>Pezizomycetes</taxon>
        <taxon>Pezizales</taxon>
        <taxon>Morchellaceae</taxon>
        <taxon>Morchella</taxon>
    </lineage>
</organism>
<dbReference type="InterPro" id="IPR056125">
    <property type="entry name" value="DUF7708"/>
</dbReference>
<dbReference type="PROSITE" id="PS50837">
    <property type="entry name" value="NACHT"/>
    <property type="match status" value="1"/>
</dbReference>
<evidence type="ECO:0000313" key="5">
    <source>
        <dbReference type="Proteomes" id="UP000277580"/>
    </source>
</evidence>
<dbReference type="OrthoDB" id="21416at2759"/>
<dbReference type="Pfam" id="PF22939">
    <property type="entry name" value="WHD_GPIID"/>
    <property type="match status" value="1"/>
</dbReference>
<name>A0A3N4KY60_9PEZI</name>